<evidence type="ECO:0000256" key="1">
    <source>
        <dbReference type="SAM" id="SignalP"/>
    </source>
</evidence>
<dbReference type="SUPFAM" id="SSF53850">
    <property type="entry name" value="Periplasmic binding protein-like II"/>
    <property type="match status" value="1"/>
</dbReference>
<evidence type="ECO:0008006" key="4">
    <source>
        <dbReference type="Google" id="ProtNLM"/>
    </source>
</evidence>
<accession>A0AAC8W009</accession>
<sequence>MNVLNLAVRSLLVLGLLAASGIAQTAFAQTEDSAALPSVDRTQVAVGTGSITGVYYPAGGAICAAVNTDRPTHRIRCKVRPSQGSVANIEDLRQGRSQFAIVQSDTQYAAVNGTGPFKEQGPFRNLRSVLSLYSESLTVLANSASRIERFEDLRGKRVNIGPTGSGARATLDGLMAQYGWSYGDFAEATDLPPAALAQALCSDRIDAMVILAGHPNSAVQDVTNNCAAVIVPIDGPKRDALLRANRYYGGAVVPGGLYRNSNRDIPTFGVLATLVTTTAVSDDVVYTVTRELLDQLPRIQSMHPALSRLNRNTMAYAGLTAPLADGAVRYYRETGLLPTN</sequence>
<proteinExistence type="predicted"/>
<protein>
    <recommendedName>
        <fullName evidence="4">C4-dicarboxylate ABC transporter substrate-binding protein</fullName>
    </recommendedName>
</protein>
<feature type="signal peptide" evidence="1">
    <location>
        <begin position="1"/>
        <end position="28"/>
    </location>
</feature>
<reference evidence="2 3" key="2">
    <citation type="journal article" date="2016" name="Genome Announc.">
        <title>Complete Genome Sequence of a Strain of Azospirillum thiophilum Isolated from a Sulfide Spring.</title>
        <authorList>
            <person name="Fomenkov A."/>
            <person name="Vincze T."/>
            <person name="Grabovich M."/>
            <person name="Anton B.P."/>
            <person name="Dubinina G."/>
            <person name="Orlova M."/>
            <person name="Belousova E."/>
            <person name="Roberts R.J."/>
        </authorList>
    </citation>
    <scope>NUCLEOTIDE SEQUENCE [LARGE SCALE GENOMIC DNA]</scope>
    <source>
        <strain evidence="2 3">BV-S</strain>
    </source>
</reference>
<name>A0AAC8W009_9PROT</name>
<gene>
    <name evidence="2" type="ORF">AL072_16130</name>
</gene>
<evidence type="ECO:0000313" key="3">
    <source>
        <dbReference type="Proteomes" id="UP000069935"/>
    </source>
</evidence>
<organism evidence="2 3">
    <name type="scientific">Azospirillum thiophilum</name>
    <dbReference type="NCBI Taxonomy" id="528244"/>
    <lineage>
        <taxon>Bacteria</taxon>
        <taxon>Pseudomonadati</taxon>
        <taxon>Pseudomonadota</taxon>
        <taxon>Alphaproteobacteria</taxon>
        <taxon>Rhodospirillales</taxon>
        <taxon>Azospirillaceae</taxon>
        <taxon>Azospirillum</taxon>
    </lineage>
</organism>
<dbReference type="EMBL" id="CP012402">
    <property type="protein sequence ID" value="ALG72583.1"/>
    <property type="molecule type" value="Genomic_DNA"/>
</dbReference>
<keyword evidence="3" id="KW-1185">Reference proteome</keyword>
<dbReference type="PANTHER" id="PTHR42941:SF1">
    <property type="entry name" value="SLL1037 PROTEIN"/>
    <property type="match status" value="1"/>
</dbReference>
<dbReference type="InterPro" id="IPR011852">
    <property type="entry name" value="TRAP_TAXI"/>
</dbReference>
<dbReference type="PANTHER" id="PTHR42941">
    <property type="entry name" value="SLL1037 PROTEIN"/>
    <property type="match status" value="1"/>
</dbReference>
<dbReference type="Proteomes" id="UP000069935">
    <property type="component" value="Chromosome 2"/>
</dbReference>
<dbReference type="NCBIfam" id="TIGR02122">
    <property type="entry name" value="TRAP_TAXI"/>
    <property type="match status" value="1"/>
</dbReference>
<dbReference type="Pfam" id="PF16868">
    <property type="entry name" value="NMT1_3"/>
    <property type="match status" value="1"/>
</dbReference>
<dbReference type="Gene3D" id="3.40.190.10">
    <property type="entry name" value="Periplasmic binding protein-like II"/>
    <property type="match status" value="2"/>
</dbReference>
<evidence type="ECO:0000313" key="2">
    <source>
        <dbReference type="EMBL" id="ALG72583.1"/>
    </source>
</evidence>
<keyword evidence="1" id="KW-0732">Signal</keyword>
<dbReference type="AlphaFoldDB" id="A0AAC8W009"/>
<feature type="chain" id="PRO_5042240686" description="C4-dicarboxylate ABC transporter substrate-binding protein" evidence="1">
    <location>
        <begin position="29"/>
        <end position="340"/>
    </location>
</feature>
<dbReference type="KEGG" id="ati:AL072_16130"/>
<reference evidence="3" key="1">
    <citation type="submission" date="2015-08" db="EMBL/GenBank/DDBJ databases">
        <title>Complete Genome Sequence of Azospirillum thiophilum BV-S.</title>
        <authorList>
            <person name="Fomenkov A."/>
            <person name="Vincze T."/>
            <person name="Grabovich M."/>
            <person name="Dubinina G."/>
            <person name="Orlova M."/>
            <person name="Belousova E."/>
            <person name="Roberts R.J."/>
        </authorList>
    </citation>
    <scope>NUCLEOTIDE SEQUENCE [LARGE SCALE GENOMIC DNA]</scope>
    <source>
        <strain evidence="3">BV-S</strain>
    </source>
</reference>
<dbReference type="RefSeq" id="WP_045583192.1">
    <property type="nucleotide sequence ID" value="NZ_CP012402.1"/>
</dbReference>
<dbReference type="CDD" id="cd13568">
    <property type="entry name" value="PBP2_TAXI_TRAP_like_3"/>
    <property type="match status" value="1"/>
</dbReference>